<feature type="transmembrane region" description="Helical" evidence="6">
    <location>
        <begin position="348"/>
        <end position="369"/>
    </location>
</feature>
<proteinExistence type="predicted"/>
<evidence type="ECO:0000256" key="2">
    <source>
        <dbReference type="ARBA" id="ARBA00022692"/>
    </source>
</evidence>
<dbReference type="Pfam" id="PF13520">
    <property type="entry name" value="AA_permease_2"/>
    <property type="match status" value="1"/>
</dbReference>
<dbReference type="AlphaFoldDB" id="A0AAD9H6N1"/>
<sequence length="583" mass="63450">MSTPRWPFSSRAHNTDAEDTSGRGSDVTDGSLHYVVEKGGNNSGPSYQEASGAPVETSSPLGYGVGPITIVFLNIGTMIGTGVYSTPSSILKGTGSVGLSMIYWALGFLTSIASFSVYLEFASYFPNRSGSEVVYLEQAWPRPKWLFPTAFAFQSVALSFSSGNAIVLSQYLFRVAGVDPSPWQLKGVAVAGFTVATLVVALNNTFAYRFSNGVGVVKLATLVFISVTGLVVLGGHTSVPEPHANFKDPFEGEATAYGLTNALYKIIFSYAGYESAFNVVNEVKDPVRQIRKNGWIALSIVTVLYLFANIAYFAAVPKADLAAAKQIAASLFFENVFGSGRAVRGLNFLIALSSFGNLLTVLIGSSRMLRECGRQGVLPYPRFWASTRPFGTTLGPYLVKWLLTIIMVVAPPAGDAFNFIADLQVYPSAFFGFVMSVGLYVVRWRRKRLNLPPPAFKAWDAIIIFNIAKDVYLLVMPWYPPDGGPFAGDVSFWYATYVVAGIGILLGCGVYYWLWIYAVPKLKGYEIRQQVLELADGAQSHKLVKVPVMKLAEWDATHDQVGRSVQQIPIEQATEEEKKGPGV</sequence>
<dbReference type="PANTHER" id="PTHR11785">
    <property type="entry name" value="AMINO ACID TRANSPORTER"/>
    <property type="match status" value="1"/>
</dbReference>
<dbReference type="GO" id="GO:0016020">
    <property type="term" value="C:membrane"/>
    <property type="evidence" value="ECO:0007669"/>
    <property type="project" value="UniProtKB-SubCell"/>
</dbReference>
<dbReference type="GO" id="GO:0015179">
    <property type="term" value="F:L-amino acid transmembrane transporter activity"/>
    <property type="evidence" value="ECO:0007669"/>
    <property type="project" value="TreeGrafter"/>
</dbReference>
<dbReference type="Gene3D" id="1.20.1740.10">
    <property type="entry name" value="Amino acid/polyamine transporter I"/>
    <property type="match status" value="1"/>
</dbReference>
<dbReference type="Proteomes" id="UP001232148">
    <property type="component" value="Unassembled WGS sequence"/>
</dbReference>
<keyword evidence="8" id="KW-1185">Reference proteome</keyword>
<evidence type="ECO:0000256" key="1">
    <source>
        <dbReference type="ARBA" id="ARBA00004141"/>
    </source>
</evidence>
<dbReference type="EMBL" id="MU842999">
    <property type="protein sequence ID" value="KAK2023446.1"/>
    <property type="molecule type" value="Genomic_DNA"/>
</dbReference>
<evidence type="ECO:0000313" key="7">
    <source>
        <dbReference type="EMBL" id="KAK2023446.1"/>
    </source>
</evidence>
<keyword evidence="3 6" id="KW-1133">Transmembrane helix</keyword>
<keyword evidence="4 6" id="KW-0472">Membrane</keyword>
<evidence type="ECO:0000256" key="3">
    <source>
        <dbReference type="ARBA" id="ARBA00022989"/>
    </source>
</evidence>
<comment type="caution">
    <text evidence="7">The sequence shown here is derived from an EMBL/GenBank/DDBJ whole genome shotgun (WGS) entry which is preliminary data.</text>
</comment>
<dbReference type="InterPro" id="IPR050598">
    <property type="entry name" value="AminoAcid_Transporter"/>
</dbReference>
<evidence type="ECO:0000256" key="5">
    <source>
        <dbReference type="SAM" id="MobiDB-lite"/>
    </source>
</evidence>
<feature type="transmembrane region" description="Helical" evidence="6">
    <location>
        <begin position="214"/>
        <end position="234"/>
    </location>
</feature>
<comment type="subcellular location">
    <subcellularLocation>
        <location evidence="1">Membrane</location>
        <topology evidence="1">Multi-pass membrane protein</topology>
    </subcellularLocation>
</comment>
<name>A0AAD9H6N1_9PEZI</name>
<feature type="transmembrane region" description="Helical" evidence="6">
    <location>
        <begin position="61"/>
        <end position="81"/>
    </location>
</feature>
<accession>A0AAD9H6N1</accession>
<feature type="region of interest" description="Disordered" evidence="5">
    <location>
        <begin position="1"/>
        <end position="28"/>
    </location>
</feature>
<feature type="transmembrane region" description="Helical" evidence="6">
    <location>
        <begin position="492"/>
        <end position="514"/>
    </location>
</feature>
<dbReference type="FunFam" id="1.20.1740.10:FF:000025">
    <property type="entry name" value="High-affinity methionine permease"/>
    <property type="match status" value="1"/>
</dbReference>
<protein>
    <submittedName>
        <fullName evidence="7">High-affinity methionine permease</fullName>
    </submittedName>
</protein>
<feature type="transmembrane region" description="Helical" evidence="6">
    <location>
        <begin position="390"/>
        <end position="411"/>
    </location>
</feature>
<feature type="transmembrane region" description="Helical" evidence="6">
    <location>
        <begin position="101"/>
        <end position="125"/>
    </location>
</feature>
<gene>
    <name evidence="7" type="ORF">LX32DRAFT_707794</name>
</gene>
<keyword evidence="2 6" id="KW-0812">Transmembrane</keyword>
<dbReference type="PANTHER" id="PTHR11785:SF353">
    <property type="entry name" value="METHIONINE TRANSPORTER (EUROFUNG)"/>
    <property type="match status" value="1"/>
</dbReference>
<feature type="transmembrane region" description="Helical" evidence="6">
    <location>
        <begin position="423"/>
        <end position="442"/>
    </location>
</feature>
<feature type="transmembrane region" description="Helical" evidence="6">
    <location>
        <begin position="294"/>
        <end position="315"/>
    </location>
</feature>
<feature type="transmembrane region" description="Helical" evidence="6">
    <location>
        <begin position="462"/>
        <end position="480"/>
    </location>
</feature>
<evidence type="ECO:0000256" key="4">
    <source>
        <dbReference type="ARBA" id="ARBA00023136"/>
    </source>
</evidence>
<dbReference type="InterPro" id="IPR002293">
    <property type="entry name" value="AA/rel_permease1"/>
</dbReference>
<feature type="transmembrane region" description="Helical" evidence="6">
    <location>
        <begin position="254"/>
        <end position="273"/>
    </location>
</feature>
<feature type="transmembrane region" description="Helical" evidence="6">
    <location>
        <begin position="183"/>
        <end position="202"/>
    </location>
</feature>
<evidence type="ECO:0000256" key="6">
    <source>
        <dbReference type="SAM" id="Phobius"/>
    </source>
</evidence>
<feature type="transmembrane region" description="Helical" evidence="6">
    <location>
        <begin position="145"/>
        <end position="171"/>
    </location>
</feature>
<organism evidence="7 8">
    <name type="scientific">Colletotrichum zoysiae</name>
    <dbReference type="NCBI Taxonomy" id="1216348"/>
    <lineage>
        <taxon>Eukaryota</taxon>
        <taxon>Fungi</taxon>
        <taxon>Dikarya</taxon>
        <taxon>Ascomycota</taxon>
        <taxon>Pezizomycotina</taxon>
        <taxon>Sordariomycetes</taxon>
        <taxon>Hypocreomycetidae</taxon>
        <taxon>Glomerellales</taxon>
        <taxon>Glomerellaceae</taxon>
        <taxon>Colletotrichum</taxon>
        <taxon>Colletotrichum graminicola species complex</taxon>
    </lineage>
</organism>
<reference evidence="7" key="1">
    <citation type="submission" date="2021-06" db="EMBL/GenBank/DDBJ databases">
        <title>Comparative genomics, transcriptomics and evolutionary studies reveal genomic signatures of adaptation to plant cell wall in hemibiotrophic fungi.</title>
        <authorList>
            <consortium name="DOE Joint Genome Institute"/>
            <person name="Baroncelli R."/>
            <person name="Diaz J.F."/>
            <person name="Benocci T."/>
            <person name="Peng M."/>
            <person name="Battaglia E."/>
            <person name="Haridas S."/>
            <person name="Andreopoulos W."/>
            <person name="Labutti K."/>
            <person name="Pangilinan J."/>
            <person name="Floch G.L."/>
            <person name="Makela M.R."/>
            <person name="Henrissat B."/>
            <person name="Grigoriev I.V."/>
            <person name="Crouch J.A."/>
            <person name="De Vries R.P."/>
            <person name="Sukno S.A."/>
            <person name="Thon M.R."/>
        </authorList>
    </citation>
    <scope>NUCLEOTIDE SEQUENCE</scope>
    <source>
        <strain evidence="7">MAFF235873</strain>
    </source>
</reference>
<evidence type="ECO:0000313" key="8">
    <source>
        <dbReference type="Proteomes" id="UP001232148"/>
    </source>
</evidence>